<dbReference type="OrthoDB" id="3539814at2"/>
<dbReference type="RefSeq" id="WP_155356580.1">
    <property type="nucleotide sequence ID" value="NZ_BAAAHL010000018.1"/>
</dbReference>
<comment type="caution">
    <text evidence="1">The sequence shown here is derived from an EMBL/GenBank/DDBJ whole genome shotgun (WGS) entry which is preliminary data.</text>
</comment>
<reference evidence="1 2" key="1">
    <citation type="submission" date="2019-10" db="EMBL/GenBank/DDBJ databases">
        <title>Whole genome shotgun sequence of Acrocarpospora macrocephala NBRC 16266.</title>
        <authorList>
            <person name="Ichikawa N."/>
            <person name="Kimura A."/>
            <person name="Kitahashi Y."/>
            <person name="Komaki H."/>
            <person name="Oguchi A."/>
        </authorList>
    </citation>
    <scope>NUCLEOTIDE SEQUENCE [LARGE SCALE GENOMIC DNA]</scope>
    <source>
        <strain evidence="1 2">NBRC 16266</strain>
    </source>
</reference>
<accession>A0A5M3WXE4</accession>
<evidence type="ECO:0000313" key="1">
    <source>
        <dbReference type="EMBL" id="GES11203.1"/>
    </source>
</evidence>
<dbReference type="Proteomes" id="UP000331127">
    <property type="component" value="Unassembled WGS sequence"/>
</dbReference>
<keyword evidence="2" id="KW-1185">Reference proteome</keyword>
<evidence type="ECO:0000313" key="2">
    <source>
        <dbReference type="Proteomes" id="UP000331127"/>
    </source>
</evidence>
<dbReference type="EMBL" id="BLAE01000027">
    <property type="protein sequence ID" value="GES11203.1"/>
    <property type="molecule type" value="Genomic_DNA"/>
</dbReference>
<name>A0A5M3WXE4_9ACTN</name>
<sequence>MSVSRAPVPLTEQDREFLEAIRTPGSPENLAIQALEGQALGPETSTASALHTLVDVARKAVLVEVMTTGYAALAAAQDEEDSAFRRAARRRAAEVAVD</sequence>
<protein>
    <submittedName>
        <fullName evidence="1">Uncharacterized protein</fullName>
    </submittedName>
</protein>
<gene>
    <name evidence="1" type="ORF">Amac_048000</name>
</gene>
<organism evidence="1 2">
    <name type="scientific">Acrocarpospora macrocephala</name>
    <dbReference type="NCBI Taxonomy" id="150177"/>
    <lineage>
        <taxon>Bacteria</taxon>
        <taxon>Bacillati</taxon>
        <taxon>Actinomycetota</taxon>
        <taxon>Actinomycetes</taxon>
        <taxon>Streptosporangiales</taxon>
        <taxon>Streptosporangiaceae</taxon>
        <taxon>Acrocarpospora</taxon>
    </lineage>
</organism>
<dbReference type="AlphaFoldDB" id="A0A5M3WXE4"/>
<proteinExistence type="predicted"/>